<evidence type="ECO:0000256" key="5">
    <source>
        <dbReference type="ARBA" id="ARBA00022525"/>
    </source>
</evidence>
<sequence>MQFGKVLFAISALAVTALGETTSSLICATLTSTTRISIASGCSLEDFTATAQSNLDELSDCEAVRGDIHIAGSLGSAAIANVKAIYGSLIVKNATSLVSLTADSLTTITEQLALSELTILDTLSFAQLTSVGSIYFVTLPALEETGFHTGVSDTESVYISDTALTNLDGIVATDVDVFNVNNNFNLDTVDSHLETVSSALEVSFNSDDVEVSFDNLLWANNITFRNVASVSLNNLTTVNASLGFIESGFQKLSFPGITRVGGSFSIVDNDDLEEIDFSNVQSIGGGLIIANNSKLTDFSEWEDLQTVGGALVLEGSFDNGSFPSLRAVRGAFSLESDGDISCDDFSDIRGDTAGEYQCSAASFSTSASAQSSSSSTSTGGSSTHTGSSTATSSSSEDAGVALAPASLFTLLASIVLGFL</sequence>
<evidence type="ECO:0000256" key="8">
    <source>
        <dbReference type="SAM" id="MobiDB-lite"/>
    </source>
</evidence>
<reference evidence="10 11" key="2">
    <citation type="journal article" date="2016" name="FEMS Yeast Res.">
        <title>Curation of the genome annotation of Pichia pastoris (Komagataella phaffii) CBS7435 from gene level to protein function.</title>
        <authorList>
            <person name="Valli M."/>
            <person name="Tatto N.E."/>
            <person name="Peymann A."/>
            <person name="Gruber C."/>
            <person name="Landes N."/>
            <person name="Ekker H."/>
            <person name="Thallinger G.G."/>
            <person name="Mattanovich D."/>
            <person name="Gasser B."/>
            <person name="Graf A.B."/>
        </authorList>
    </citation>
    <scope>GENOME REANNOTATION</scope>
    <source>
        <strain evidence="10 11">ATCC 76273 / CBS 7435 / CECT 11047 / NRRL Y-11430 / Wegner 21-1</strain>
    </source>
</reference>
<evidence type="ECO:0000313" key="10">
    <source>
        <dbReference type="EMBL" id="SCV11977.1"/>
    </source>
</evidence>
<proteinExistence type="inferred from homology"/>
<feature type="region of interest" description="Disordered" evidence="8">
    <location>
        <begin position="368"/>
        <end position="395"/>
    </location>
</feature>
<evidence type="ECO:0000313" key="11">
    <source>
        <dbReference type="Proteomes" id="UP000006853"/>
    </source>
</evidence>
<evidence type="ECO:0000256" key="2">
    <source>
        <dbReference type="ARBA" id="ARBA00004609"/>
    </source>
</evidence>
<keyword evidence="7" id="KW-0325">Glycoprotein</keyword>
<dbReference type="Gene3D" id="3.80.20.20">
    <property type="entry name" value="Receptor L-domain"/>
    <property type="match status" value="1"/>
</dbReference>
<keyword evidence="6 9" id="KW-0732">Signal</keyword>
<protein>
    <submittedName>
        <fullName evidence="10">Cell wall protein</fullName>
    </submittedName>
</protein>
<dbReference type="SUPFAM" id="SSF52058">
    <property type="entry name" value="L domain-like"/>
    <property type="match status" value="2"/>
</dbReference>
<dbReference type="GO" id="GO:0009277">
    <property type="term" value="C:fungal-type cell wall"/>
    <property type="evidence" value="ECO:0007669"/>
    <property type="project" value="TreeGrafter"/>
</dbReference>
<dbReference type="InterPro" id="IPR051648">
    <property type="entry name" value="CWI-Assembly_Regulator"/>
</dbReference>
<evidence type="ECO:0000256" key="6">
    <source>
        <dbReference type="ARBA" id="ARBA00022729"/>
    </source>
</evidence>
<dbReference type="GO" id="GO:0005886">
    <property type="term" value="C:plasma membrane"/>
    <property type="evidence" value="ECO:0007669"/>
    <property type="project" value="UniProtKB-SubCell"/>
</dbReference>
<feature type="chain" id="PRO_5009236601" evidence="9">
    <location>
        <begin position="20"/>
        <end position="419"/>
    </location>
</feature>
<dbReference type="PANTHER" id="PTHR31018">
    <property type="entry name" value="SPORULATION-SPECIFIC PROTEIN-RELATED"/>
    <property type="match status" value="1"/>
</dbReference>
<dbReference type="GO" id="GO:0031505">
    <property type="term" value="P:fungal-type cell wall organization"/>
    <property type="evidence" value="ECO:0007669"/>
    <property type="project" value="TreeGrafter"/>
</dbReference>
<keyword evidence="11" id="KW-1185">Reference proteome</keyword>
<dbReference type="Proteomes" id="UP000006853">
    <property type="component" value="Chromosome 2"/>
</dbReference>
<evidence type="ECO:0000256" key="4">
    <source>
        <dbReference type="ARBA" id="ARBA00022512"/>
    </source>
</evidence>
<comment type="subcellular location">
    <subcellularLocation>
        <location evidence="2">Cell membrane</location>
        <topology evidence="2">Lipid-anchor</topology>
        <topology evidence="2">GPI-anchor</topology>
    </subcellularLocation>
    <subcellularLocation>
        <location evidence="1">Secreted</location>
        <location evidence="1">Cell wall</location>
    </subcellularLocation>
</comment>
<keyword evidence="5" id="KW-0964">Secreted</keyword>
<dbReference type="InterPro" id="IPR036941">
    <property type="entry name" value="Rcpt_L-dom_sf"/>
</dbReference>
<comment type="similarity">
    <text evidence="3">Belongs to the SPS2 family.</text>
</comment>
<accession>A0A1G4KPN6</accession>
<evidence type="ECO:0000256" key="3">
    <source>
        <dbReference type="ARBA" id="ARBA00005798"/>
    </source>
</evidence>
<dbReference type="AlphaFoldDB" id="A0A1G4KPN6"/>
<gene>
    <name evidence="10" type="primary">PST1</name>
    <name evidence="10" type="ordered locus">PP7435_Chr2-0153</name>
</gene>
<reference evidence="10 11" key="1">
    <citation type="journal article" date="2011" name="J. Biotechnol.">
        <title>High-quality genome sequence of Pichia pastoris CBS7435.</title>
        <authorList>
            <person name="Kuberl A."/>
            <person name="Schneider J."/>
            <person name="Thallinger G.G."/>
            <person name="Anderl I."/>
            <person name="Wibberg D."/>
            <person name="Hajek T."/>
            <person name="Jaenicke S."/>
            <person name="Brinkrolf K."/>
            <person name="Goesmann A."/>
            <person name="Szczepanowski R."/>
            <person name="Puhler A."/>
            <person name="Schwab H."/>
            <person name="Glieder A."/>
            <person name="Pichler H."/>
        </authorList>
    </citation>
    <scope>NUCLEOTIDE SEQUENCE [LARGE SCALE GENOMIC DNA]</scope>
    <source>
        <strain evidence="11">ATCC 76273 / CBS 7435 / CECT 11047 / NRRL Y-11430 / Wegner 21-1</strain>
    </source>
</reference>
<evidence type="ECO:0000256" key="1">
    <source>
        <dbReference type="ARBA" id="ARBA00004191"/>
    </source>
</evidence>
<dbReference type="PANTHER" id="PTHR31018:SF3">
    <property type="entry name" value="RECEPTOR PROTEIN-TYROSINE KINASE"/>
    <property type="match status" value="1"/>
</dbReference>
<dbReference type="EMBL" id="FR839629">
    <property type="protein sequence ID" value="SCV11977.1"/>
    <property type="molecule type" value="Genomic_DNA"/>
</dbReference>
<evidence type="ECO:0000256" key="7">
    <source>
        <dbReference type="ARBA" id="ARBA00023180"/>
    </source>
</evidence>
<name>A0A1G4KPN6_KOMPC</name>
<dbReference type="GO" id="GO:0009986">
    <property type="term" value="C:cell surface"/>
    <property type="evidence" value="ECO:0007669"/>
    <property type="project" value="TreeGrafter"/>
</dbReference>
<evidence type="ECO:0000256" key="9">
    <source>
        <dbReference type="SAM" id="SignalP"/>
    </source>
</evidence>
<feature type="signal peptide" evidence="9">
    <location>
        <begin position="1"/>
        <end position="19"/>
    </location>
</feature>
<organism evidence="10 11">
    <name type="scientific">Komagataella phaffii (strain ATCC 76273 / CBS 7435 / CECT 11047 / NRRL Y-11430 / Wegner 21-1)</name>
    <name type="common">Yeast</name>
    <name type="synonym">Pichia pastoris</name>
    <dbReference type="NCBI Taxonomy" id="981350"/>
    <lineage>
        <taxon>Eukaryota</taxon>
        <taxon>Fungi</taxon>
        <taxon>Dikarya</taxon>
        <taxon>Ascomycota</taxon>
        <taxon>Saccharomycotina</taxon>
        <taxon>Pichiomycetes</taxon>
        <taxon>Pichiales</taxon>
        <taxon>Pichiaceae</taxon>
        <taxon>Komagataella</taxon>
    </lineage>
</organism>
<keyword evidence="4" id="KW-0134">Cell wall</keyword>